<evidence type="ECO:0000313" key="3">
    <source>
        <dbReference type="Proteomes" id="UP001470230"/>
    </source>
</evidence>
<dbReference type="Gene3D" id="3.40.830.10">
    <property type="entry name" value="LigB-like"/>
    <property type="match status" value="1"/>
</dbReference>
<name>A0ABR2L8C7_9EUKA</name>
<reference evidence="2 3" key="1">
    <citation type="submission" date="2024-04" db="EMBL/GenBank/DDBJ databases">
        <title>Tritrichomonas musculus Genome.</title>
        <authorList>
            <person name="Alves-Ferreira E."/>
            <person name="Grigg M."/>
            <person name="Lorenzi H."/>
            <person name="Galac M."/>
        </authorList>
    </citation>
    <scope>NUCLEOTIDE SEQUENCE [LARGE SCALE GENOMIC DNA]</scope>
    <source>
        <strain evidence="2 3">EAF2021</strain>
    </source>
</reference>
<dbReference type="NCBIfam" id="TIGR04336">
    <property type="entry name" value="AmmeMemoSam_B"/>
    <property type="match status" value="1"/>
</dbReference>
<keyword evidence="3" id="KW-1185">Reference proteome</keyword>
<dbReference type="InterPro" id="IPR002737">
    <property type="entry name" value="MEMO1_fam"/>
</dbReference>
<dbReference type="HAMAP" id="MF_00055">
    <property type="entry name" value="MEMO1"/>
    <property type="match status" value="1"/>
</dbReference>
<dbReference type="EMBL" id="JAPFFF010000001">
    <property type="protein sequence ID" value="KAK8899569.1"/>
    <property type="molecule type" value="Genomic_DNA"/>
</dbReference>
<dbReference type="Proteomes" id="UP001470230">
    <property type="component" value="Unassembled WGS sequence"/>
</dbReference>
<evidence type="ECO:0000313" key="2">
    <source>
        <dbReference type="EMBL" id="KAK8899569.1"/>
    </source>
</evidence>
<organism evidence="2 3">
    <name type="scientific">Tritrichomonas musculus</name>
    <dbReference type="NCBI Taxonomy" id="1915356"/>
    <lineage>
        <taxon>Eukaryota</taxon>
        <taxon>Metamonada</taxon>
        <taxon>Parabasalia</taxon>
        <taxon>Tritrichomonadida</taxon>
        <taxon>Tritrichomonadidae</taxon>
        <taxon>Tritrichomonas</taxon>
    </lineage>
</organism>
<sequence length="290" mass="32294">MLKATHAGSWYPTGDTLTRMLTSAFERATLSSTNGSVKAIVVPHAGYEYCISTSAFAFKSVDPSKYNRCIIIGPSHRMYITHCTIADATSFETPYGEIPFDTQNAEHLTKTFPKLFQKLDRKSASVEHSLEMECPILKFLFDKKDKSFMVLPIMIGSISDKTAKEVADALSPIVSDPQTLLVVSSDFCHWGNDFEYTYLPKDAKGSINDKIEALDREGMKNISTCDVSKFADFIDKTGDTICGEVPIKIAMQAIKGKYNVEWPHYSQSSPNLRSQRESCVSYAAGIFRVE</sequence>
<dbReference type="CDD" id="cd07361">
    <property type="entry name" value="MEMO_like"/>
    <property type="match status" value="1"/>
</dbReference>
<evidence type="ECO:0000256" key="1">
    <source>
        <dbReference type="ARBA" id="ARBA00006315"/>
    </source>
</evidence>
<evidence type="ECO:0008006" key="4">
    <source>
        <dbReference type="Google" id="ProtNLM"/>
    </source>
</evidence>
<proteinExistence type="inferred from homology"/>
<accession>A0ABR2L8C7</accession>
<gene>
    <name evidence="2" type="ORF">M9Y10_001885</name>
</gene>
<dbReference type="PANTHER" id="PTHR11060">
    <property type="entry name" value="PROTEIN MEMO1"/>
    <property type="match status" value="1"/>
</dbReference>
<comment type="similarity">
    <text evidence="1">Belongs to the MEMO1 family.</text>
</comment>
<dbReference type="Pfam" id="PF01875">
    <property type="entry name" value="Memo"/>
    <property type="match status" value="1"/>
</dbReference>
<protein>
    <recommendedName>
        <fullName evidence="4">Protein MEMO1</fullName>
    </recommendedName>
</protein>
<dbReference type="PANTHER" id="PTHR11060:SF0">
    <property type="entry name" value="PROTEIN MEMO1"/>
    <property type="match status" value="1"/>
</dbReference>
<comment type="caution">
    <text evidence="2">The sequence shown here is derived from an EMBL/GenBank/DDBJ whole genome shotgun (WGS) entry which is preliminary data.</text>
</comment>